<keyword evidence="7" id="KW-0326">Glycosidase</keyword>
<evidence type="ECO:0000256" key="8">
    <source>
        <dbReference type="RuleBase" id="RU003679"/>
    </source>
</evidence>
<evidence type="ECO:0000256" key="7">
    <source>
        <dbReference type="ARBA" id="ARBA00023295"/>
    </source>
</evidence>
<dbReference type="InterPro" id="IPR025300">
    <property type="entry name" value="BetaGal_jelly_roll_dom"/>
</dbReference>
<evidence type="ECO:0000256" key="4">
    <source>
        <dbReference type="ARBA" id="ARBA00022729"/>
    </source>
</evidence>
<evidence type="ECO:0000313" key="12">
    <source>
        <dbReference type="Proteomes" id="UP000250140"/>
    </source>
</evidence>
<dbReference type="GO" id="GO:0004565">
    <property type="term" value="F:beta-galactosidase activity"/>
    <property type="evidence" value="ECO:0007669"/>
    <property type="project" value="UniProtKB-EC"/>
</dbReference>
<protein>
    <recommendedName>
        <fullName evidence="3">beta-galactosidase</fullName>
        <ecNumber evidence="3">3.2.1.23</ecNumber>
    </recommendedName>
</protein>
<proteinExistence type="inferred from homology"/>
<dbReference type="OrthoDB" id="1657402at2759"/>
<dbReference type="FunFam" id="2.102.20.10:FF:000001">
    <property type="entry name" value="Beta-galactosidase A"/>
    <property type="match status" value="1"/>
</dbReference>
<dbReference type="InterPro" id="IPR036833">
    <property type="entry name" value="BetaGal_dom3_sf"/>
</dbReference>
<sequence>MKLTRQALYFLPLFSTIGPTCAQNTTNTSATEWPILGTGQEGVVQWDHYSLIVNGKRVFLFGGEMHPWRLPVPEMWEDVLQKMKAAGLNSISFYSHWGYHAPTIDTLDFGTGGHNLTRLYELACDIGIFVTARPGPYINAETSAGGFPLWLTTGAYSPLRDNDSRYTAAWTPYQDAVARITHPFQVTQNGTALLYQIENEFTGQWRSVSAKTPNNAAIAYMKLLEANARSNGIDIPLTHNSPTTSGKSWSKDYDTVSAGGDVDIYGLDTVSPNQPSYLPEFQGGAVNPWDGPPGGCAEKSNQDFVNFYYRYNIAQKVTAMSLYMVYGGTNWGWLAVPFVPTSYDYTAPISEDRSIGAKYYEIKNLALFTRIAEDLRKADRIGASTSYSTNAAISATELRNPDTNAGFYVTIHSTTTSSTNESFRLKVRTSLGNYTIPQRNGSIVLNGHQSKIIVTDFAFGNETLIYSTAEVLTYAVFNGRPTLVLWVPTGESGEFYIEHAKQGSIAACNGCSNIIFCTSGNGLIVTFQQQEGMSVLQFDKGVRVLLLDRSAAYTFFVPGLTSDPLVPVDQTAFVQGPYLVRSAEVSSSTITLCGDSNQTSTIEVFAAKELDQISWNGNILHTNKTSYGSLKADISGPISFTAPKLGPWKVHDSLPERWSNYSDSDPAWVNANKTSTASSSKTATLPYLYIDEYGFHTGIHLWRGYFNGAATGVYLNVQGGIAHGWSAYLNGGLISSFFGSGSSATGNQTLSFANATLNPTGSNVLLVIQDNSGHDESASGARNVRGILNATLIGKSSTFSTWKVAGTAGGSSSTFLDPVRTIYNEGGLTAERLGWHLPGFDDSAWASDSPSQGFTGAGVKFYRTTVQLDAPDGHDVSLSFKFLPIGAVTFRALLYVNGYQYARFYPYITSVSTFPVPPGVLDYGGENLVAIALWAQTNEGATVDLDMNVNYVTQSSLNVKFDGTYLRPGWDARRLDYA</sequence>
<dbReference type="InterPro" id="IPR001944">
    <property type="entry name" value="Glycoside_Hdrlase_35"/>
</dbReference>
<dbReference type="Proteomes" id="UP000250140">
    <property type="component" value="Unassembled WGS sequence"/>
</dbReference>
<reference evidence="11 12" key="1">
    <citation type="journal article" date="2016" name="Nat. Commun.">
        <title>Ectomycorrhizal ecology is imprinted in the genome of the dominant symbiotic fungus Cenococcum geophilum.</title>
        <authorList>
            <consortium name="DOE Joint Genome Institute"/>
            <person name="Peter M."/>
            <person name="Kohler A."/>
            <person name="Ohm R.A."/>
            <person name="Kuo A."/>
            <person name="Krutzmann J."/>
            <person name="Morin E."/>
            <person name="Arend M."/>
            <person name="Barry K.W."/>
            <person name="Binder M."/>
            <person name="Choi C."/>
            <person name="Clum A."/>
            <person name="Copeland A."/>
            <person name="Grisel N."/>
            <person name="Haridas S."/>
            <person name="Kipfer T."/>
            <person name="LaButti K."/>
            <person name="Lindquist E."/>
            <person name="Lipzen A."/>
            <person name="Maire R."/>
            <person name="Meier B."/>
            <person name="Mihaltcheva S."/>
            <person name="Molinier V."/>
            <person name="Murat C."/>
            <person name="Poggeler S."/>
            <person name="Quandt C.A."/>
            <person name="Sperisen C."/>
            <person name="Tritt A."/>
            <person name="Tisserant E."/>
            <person name="Crous P.W."/>
            <person name="Henrissat B."/>
            <person name="Nehls U."/>
            <person name="Egli S."/>
            <person name="Spatafora J.W."/>
            <person name="Grigoriev I.V."/>
            <person name="Martin F.M."/>
        </authorList>
    </citation>
    <scope>NUCLEOTIDE SEQUENCE [LARGE SCALE GENOMIC DNA]</scope>
    <source>
        <strain evidence="11 12">CBS 207.34</strain>
    </source>
</reference>
<dbReference type="Pfam" id="PF13364">
    <property type="entry name" value="BetaGal_ABD2"/>
    <property type="match status" value="2"/>
</dbReference>
<dbReference type="InterPro" id="IPR025972">
    <property type="entry name" value="BetaGal_dom3"/>
</dbReference>
<dbReference type="Gene3D" id="3.20.20.80">
    <property type="entry name" value="Glycosidases"/>
    <property type="match status" value="1"/>
</dbReference>
<dbReference type="Pfam" id="PF10435">
    <property type="entry name" value="BetaGal_dom2"/>
    <property type="match status" value="1"/>
</dbReference>
<dbReference type="Pfam" id="PF13363">
    <property type="entry name" value="BetaGal_dom3"/>
    <property type="match status" value="1"/>
</dbReference>
<keyword evidence="12" id="KW-1185">Reference proteome</keyword>
<dbReference type="Gene3D" id="2.60.390.10">
    <property type="entry name" value="Beta-galactosidase, domain 3"/>
    <property type="match status" value="1"/>
</dbReference>
<gene>
    <name evidence="11" type="ORF">AOQ84DRAFT_279109</name>
</gene>
<dbReference type="EMBL" id="KV748454">
    <property type="protein sequence ID" value="OCL15370.1"/>
    <property type="molecule type" value="Genomic_DNA"/>
</dbReference>
<evidence type="ECO:0000256" key="1">
    <source>
        <dbReference type="ARBA" id="ARBA00001412"/>
    </source>
</evidence>
<name>A0A8E2FDW5_9PEZI</name>
<dbReference type="Gene3D" id="2.60.120.260">
    <property type="entry name" value="Galactose-binding domain-like"/>
    <property type="match status" value="2"/>
</dbReference>
<keyword evidence="4 9" id="KW-0732">Signal</keyword>
<dbReference type="SUPFAM" id="SSF117100">
    <property type="entry name" value="Beta-galactosidase LacA, domain 3"/>
    <property type="match status" value="1"/>
</dbReference>
<dbReference type="PRINTS" id="PR00742">
    <property type="entry name" value="GLHYDRLASE35"/>
</dbReference>
<dbReference type="InterPro" id="IPR037110">
    <property type="entry name" value="Betagal_dom2_sf"/>
</dbReference>
<dbReference type="SMART" id="SM01029">
    <property type="entry name" value="BetaGal_dom2"/>
    <property type="match status" value="1"/>
</dbReference>
<evidence type="ECO:0000259" key="10">
    <source>
        <dbReference type="SMART" id="SM01029"/>
    </source>
</evidence>
<keyword evidence="5 11" id="KW-0378">Hydrolase</keyword>
<evidence type="ECO:0000256" key="2">
    <source>
        <dbReference type="ARBA" id="ARBA00009809"/>
    </source>
</evidence>
<dbReference type="InterPro" id="IPR017853">
    <property type="entry name" value="GH"/>
</dbReference>
<dbReference type="InterPro" id="IPR008979">
    <property type="entry name" value="Galactose-bd-like_sf"/>
</dbReference>
<evidence type="ECO:0000256" key="9">
    <source>
        <dbReference type="SAM" id="SignalP"/>
    </source>
</evidence>
<dbReference type="AlphaFoldDB" id="A0A8E2FDW5"/>
<evidence type="ECO:0000256" key="6">
    <source>
        <dbReference type="ARBA" id="ARBA00023180"/>
    </source>
</evidence>
<feature type="signal peptide" evidence="9">
    <location>
        <begin position="1"/>
        <end position="22"/>
    </location>
</feature>
<dbReference type="InterPro" id="IPR031330">
    <property type="entry name" value="Gly_Hdrlase_35_cat"/>
</dbReference>
<comment type="catalytic activity">
    <reaction evidence="1">
        <text>Hydrolysis of terminal non-reducing beta-D-galactose residues in beta-D-galactosides.</text>
        <dbReference type="EC" id="3.2.1.23"/>
    </reaction>
</comment>
<dbReference type="GO" id="GO:0005975">
    <property type="term" value="P:carbohydrate metabolic process"/>
    <property type="evidence" value="ECO:0007669"/>
    <property type="project" value="InterPro"/>
</dbReference>
<dbReference type="SUPFAM" id="SSF49785">
    <property type="entry name" value="Galactose-binding domain-like"/>
    <property type="match status" value="2"/>
</dbReference>
<organism evidence="11 12">
    <name type="scientific">Glonium stellatum</name>
    <dbReference type="NCBI Taxonomy" id="574774"/>
    <lineage>
        <taxon>Eukaryota</taxon>
        <taxon>Fungi</taxon>
        <taxon>Dikarya</taxon>
        <taxon>Ascomycota</taxon>
        <taxon>Pezizomycotina</taxon>
        <taxon>Dothideomycetes</taxon>
        <taxon>Pleosporomycetidae</taxon>
        <taxon>Gloniales</taxon>
        <taxon>Gloniaceae</taxon>
        <taxon>Glonium</taxon>
    </lineage>
</organism>
<feature type="domain" description="Beta-galactosidase" evidence="10">
    <location>
        <begin position="374"/>
        <end position="555"/>
    </location>
</feature>
<accession>A0A8E2FDW5</accession>
<dbReference type="InterPro" id="IPR018954">
    <property type="entry name" value="Betagal_dom2"/>
</dbReference>
<evidence type="ECO:0000313" key="11">
    <source>
        <dbReference type="EMBL" id="OCL15370.1"/>
    </source>
</evidence>
<comment type="similarity">
    <text evidence="2 8">Belongs to the glycosyl hydrolase 35 family.</text>
</comment>
<dbReference type="PANTHER" id="PTHR23421">
    <property type="entry name" value="BETA-GALACTOSIDASE RELATED"/>
    <property type="match status" value="1"/>
</dbReference>
<dbReference type="SUPFAM" id="SSF51445">
    <property type="entry name" value="(Trans)glycosidases"/>
    <property type="match status" value="1"/>
</dbReference>
<dbReference type="Gene3D" id="2.102.20.10">
    <property type="entry name" value="Beta-galactosidase, domain 2"/>
    <property type="match status" value="1"/>
</dbReference>
<dbReference type="EC" id="3.2.1.23" evidence="3"/>
<evidence type="ECO:0000256" key="3">
    <source>
        <dbReference type="ARBA" id="ARBA00012756"/>
    </source>
</evidence>
<keyword evidence="6" id="KW-0325">Glycoprotein</keyword>
<dbReference type="SUPFAM" id="SSF51011">
    <property type="entry name" value="Glycosyl hydrolase domain"/>
    <property type="match status" value="1"/>
</dbReference>
<feature type="chain" id="PRO_5034514035" description="beta-galactosidase" evidence="9">
    <location>
        <begin position="23"/>
        <end position="978"/>
    </location>
</feature>
<evidence type="ECO:0000256" key="5">
    <source>
        <dbReference type="ARBA" id="ARBA00022801"/>
    </source>
</evidence>
<dbReference type="Pfam" id="PF01301">
    <property type="entry name" value="Glyco_hydro_35"/>
    <property type="match status" value="1"/>
</dbReference>